<keyword evidence="2" id="KW-0158">Chromosome</keyword>
<sequence>MKRVAEKLESGSSSDSKRPRIDASGIDSTAIFQDPTQEKTATDLRKWTPGDSGYISGKICMKWPLIKGRLRIKMDIFSHVDGGNQFEAVINGACAEELSQKKLQFKIGQELKLSLKGAAMEKASRGTSLPVAKYTDGVALEILRKGEEPGITIDTWFRPPVVEVPSASVSTTDDWFMTPKEAQPPMLAVAVPDLMDVDEEPALVTASLVTASPVSPTDDWFLTPKEPQPPVLAVAAPDLMDIDEEPALVAVSPPSSRKPVSKPSNAAKGTNPLNNIQNSPQPTQNRPSSPSPSSHHHIGTIAASIVRPVSPKEKDPSLRNEAASDLARPSISTAKPPDHESVSVVEPQKTGRSSESVPPADSSAASPEPEKELSKKQKKNALRRAKKAKLKQQKTDDSQPAVSAVIVPQTSTAIVPRNAAPIHTEPTTPAGPAISSTITAAAHSPQNRQPSPPAAIDLVPPHGFTRISKLDGTRWNVYSIMGIVTSFTPATKTSKGDWTCSLRIVDTSNCDESYRPAKEGLSVNCFMKDRNWLPAAKPGDAVLLHDIKASILYGNTVAVGYSDKLQWAVYDPATKQIGHGGSPHATESISLAEGYGAKFTSFFHGATEADLKYCVGLDEWWREVEAQRLAALGTIHQIGAEISSTSFRSSGSKREHRLISDLSVDRIGQYFDCTVRVIHGHPNGRTHRLYVTDGTPFQGGRPCQISECPPSLVDCIMTIEMWDAACLQGPTILPNEYYLLKNVRFMRGNDGYAEAKLVEDKIQKLEVDAADDYPNLKALLELVVFRFFVCTVIYCFFLRRLKLHDDKDVEDPDRDLKLIRQAQDRQFMNCVVELLHIDESQYTIYVTDYTSHPKMTTIKESWARGLDGHVLKIALFNEQRAMTQHLAVGQYYTILQLRVQTSSTAQEFRGTLGGSQRLILPVNPKSSSVESWKQDLIERKNKLNRPESQIEPPAQVVSDIPPRRVDGSAVQKRNYRSIKQVLESTECPQMFLVRARVVEFFPFQLKDSFKRTCTKCNTLISDKRLACPRCDDVEKKYVKIVSIFRVEINDGEETLQISVPDNIPLLKGMKPTILHDDPEAARQFASLTKPLLNNLEAVHDGKLTGQNVELESSELTLVIDCWEGANKKIVYGLRHYEP</sequence>
<evidence type="ECO:0000256" key="2">
    <source>
        <dbReference type="ARBA" id="ARBA00022454"/>
    </source>
</evidence>
<dbReference type="Gene3D" id="2.40.50.140">
    <property type="entry name" value="Nucleic acid-binding proteins"/>
    <property type="match status" value="3"/>
</dbReference>
<dbReference type="GO" id="GO:0032210">
    <property type="term" value="P:regulation of telomere maintenance via telomerase"/>
    <property type="evidence" value="ECO:0007669"/>
    <property type="project" value="TreeGrafter"/>
</dbReference>
<protein>
    <recommendedName>
        <fullName evidence="6">Telomeric single stranded DNA binding POT1/Cdc13 domain-containing protein</fullName>
    </recommendedName>
</protein>
<feature type="compositionally biased region" description="Polar residues" evidence="5">
    <location>
        <begin position="267"/>
        <end position="286"/>
    </location>
</feature>
<evidence type="ECO:0000256" key="3">
    <source>
        <dbReference type="ARBA" id="ARBA00022895"/>
    </source>
</evidence>
<feature type="compositionally biased region" description="Low complexity" evidence="5">
    <location>
        <begin position="353"/>
        <end position="367"/>
    </location>
</feature>
<dbReference type="GO" id="GO:0016233">
    <property type="term" value="P:telomere capping"/>
    <property type="evidence" value="ECO:0007669"/>
    <property type="project" value="TreeGrafter"/>
</dbReference>
<dbReference type="InterPro" id="IPR012340">
    <property type="entry name" value="NA-bd_OB-fold"/>
</dbReference>
<dbReference type="EMBL" id="JARIHO010000075">
    <property type="protein sequence ID" value="KAJ7311465.1"/>
    <property type="molecule type" value="Genomic_DNA"/>
</dbReference>
<reference evidence="7" key="1">
    <citation type="submission" date="2023-03" db="EMBL/GenBank/DDBJ databases">
        <title>Massive genome expansion in bonnet fungi (Mycena s.s.) driven by repeated elements and novel gene families across ecological guilds.</title>
        <authorList>
            <consortium name="Lawrence Berkeley National Laboratory"/>
            <person name="Harder C.B."/>
            <person name="Miyauchi S."/>
            <person name="Viragh M."/>
            <person name="Kuo A."/>
            <person name="Thoen E."/>
            <person name="Andreopoulos B."/>
            <person name="Lu D."/>
            <person name="Skrede I."/>
            <person name="Drula E."/>
            <person name="Henrissat B."/>
            <person name="Morin E."/>
            <person name="Kohler A."/>
            <person name="Barry K."/>
            <person name="LaButti K."/>
            <person name="Morin E."/>
            <person name="Salamov A."/>
            <person name="Lipzen A."/>
            <person name="Mereny Z."/>
            <person name="Hegedus B."/>
            <person name="Baldrian P."/>
            <person name="Stursova M."/>
            <person name="Weitz H."/>
            <person name="Taylor A."/>
            <person name="Grigoriev I.V."/>
            <person name="Nagy L.G."/>
            <person name="Martin F."/>
            <person name="Kauserud H."/>
        </authorList>
    </citation>
    <scope>NUCLEOTIDE SEQUENCE</scope>
    <source>
        <strain evidence="7">CBHHK002</strain>
    </source>
</reference>
<keyword evidence="4" id="KW-0238">DNA-binding</keyword>
<comment type="caution">
    <text evidence="7">The sequence shown here is derived from an EMBL/GenBank/DDBJ whole genome shotgun (WGS) entry which is preliminary data.</text>
</comment>
<dbReference type="InterPro" id="IPR028389">
    <property type="entry name" value="POT1"/>
</dbReference>
<dbReference type="SUPFAM" id="SSF50249">
    <property type="entry name" value="Nucleic acid-binding proteins"/>
    <property type="match status" value="2"/>
</dbReference>
<dbReference type="Proteomes" id="UP001218218">
    <property type="component" value="Unassembled WGS sequence"/>
</dbReference>
<feature type="compositionally biased region" description="Low complexity" evidence="5">
    <location>
        <begin position="251"/>
        <end position="264"/>
    </location>
</feature>
<evidence type="ECO:0000259" key="6">
    <source>
        <dbReference type="SMART" id="SM00976"/>
    </source>
</evidence>
<name>A0AAD6Z7T7_9AGAR</name>
<accession>A0AAD6Z7T7</accession>
<evidence type="ECO:0000256" key="1">
    <source>
        <dbReference type="ARBA" id="ARBA00004574"/>
    </source>
</evidence>
<organism evidence="7 8">
    <name type="scientific">Mycena albidolilacea</name>
    <dbReference type="NCBI Taxonomy" id="1033008"/>
    <lineage>
        <taxon>Eukaryota</taxon>
        <taxon>Fungi</taxon>
        <taxon>Dikarya</taxon>
        <taxon>Basidiomycota</taxon>
        <taxon>Agaricomycotina</taxon>
        <taxon>Agaricomycetes</taxon>
        <taxon>Agaricomycetidae</taxon>
        <taxon>Agaricales</taxon>
        <taxon>Marasmiineae</taxon>
        <taxon>Mycenaceae</taxon>
        <taxon>Mycena</taxon>
    </lineage>
</organism>
<dbReference type="PANTHER" id="PTHR14513:SF0">
    <property type="entry name" value="PROTECTION OF TELOMERES PROTEIN 1"/>
    <property type="match status" value="1"/>
</dbReference>
<evidence type="ECO:0000256" key="4">
    <source>
        <dbReference type="ARBA" id="ARBA00023125"/>
    </source>
</evidence>
<feature type="region of interest" description="Disordered" evidence="5">
    <location>
        <begin position="1"/>
        <end position="29"/>
    </location>
</feature>
<evidence type="ECO:0000313" key="8">
    <source>
        <dbReference type="Proteomes" id="UP001218218"/>
    </source>
</evidence>
<dbReference type="AlphaFoldDB" id="A0AAD6Z7T7"/>
<feature type="region of interest" description="Disordered" evidence="5">
    <location>
        <begin position="248"/>
        <end position="403"/>
    </location>
</feature>
<dbReference type="GO" id="GO:0010521">
    <property type="term" value="F:telomerase inhibitor activity"/>
    <property type="evidence" value="ECO:0007669"/>
    <property type="project" value="TreeGrafter"/>
</dbReference>
<feature type="compositionally biased region" description="Basic and acidic residues" evidence="5">
    <location>
        <begin position="1"/>
        <end position="21"/>
    </location>
</feature>
<feature type="compositionally biased region" description="Basic residues" evidence="5">
    <location>
        <begin position="376"/>
        <end position="392"/>
    </location>
</feature>
<evidence type="ECO:0000313" key="7">
    <source>
        <dbReference type="EMBL" id="KAJ7311465.1"/>
    </source>
</evidence>
<keyword evidence="3" id="KW-0779">Telomere</keyword>
<dbReference type="InterPro" id="IPR011564">
    <property type="entry name" value="Telomer_end-bd_POT1/Cdc13"/>
</dbReference>
<gene>
    <name evidence="7" type="ORF">DFH08DRAFT_791673</name>
</gene>
<proteinExistence type="predicted"/>
<dbReference type="GO" id="GO:0098505">
    <property type="term" value="F:G-rich strand telomeric DNA binding"/>
    <property type="evidence" value="ECO:0007669"/>
    <property type="project" value="TreeGrafter"/>
</dbReference>
<comment type="subcellular location">
    <subcellularLocation>
        <location evidence="1">Chromosome</location>
        <location evidence="1">Telomere</location>
    </subcellularLocation>
</comment>
<dbReference type="SMART" id="SM00976">
    <property type="entry name" value="Telo_bind"/>
    <property type="match status" value="1"/>
</dbReference>
<dbReference type="Pfam" id="PF02765">
    <property type="entry name" value="POT1"/>
    <property type="match status" value="1"/>
</dbReference>
<feature type="domain" description="Telomeric single stranded DNA binding POT1/Cdc13" evidence="6">
    <location>
        <begin position="464"/>
        <end position="600"/>
    </location>
</feature>
<dbReference type="PANTHER" id="PTHR14513">
    <property type="entry name" value="PROTECTION OF TELOMERES 1"/>
    <property type="match status" value="1"/>
</dbReference>
<dbReference type="GO" id="GO:0000783">
    <property type="term" value="C:nuclear telomere cap complex"/>
    <property type="evidence" value="ECO:0007669"/>
    <property type="project" value="TreeGrafter"/>
</dbReference>
<evidence type="ECO:0000256" key="5">
    <source>
        <dbReference type="SAM" id="MobiDB-lite"/>
    </source>
</evidence>
<keyword evidence="8" id="KW-1185">Reference proteome</keyword>